<name>C6M4J8_NEISI</name>
<dbReference type="AlphaFoldDB" id="C6M4J8"/>
<reference evidence="1" key="1">
    <citation type="submission" date="2009-07" db="EMBL/GenBank/DDBJ databases">
        <authorList>
            <person name="Weinstock G."/>
            <person name="Sodergren E."/>
            <person name="Clifton S."/>
            <person name="Fulton L."/>
            <person name="Fulton B."/>
            <person name="Courtney L."/>
            <person name="Fronick C."/>
            <person name="Harrison M."/>
            <person name="Strong C."/>
            <person name="Farmer C."/>
            <person name="Delahaunty K."/>
            <person name="Markovic C."/>
            <person name="Hall O."/>
            <person name="Minx P."/>
            <person name="Tomlinson C."/>
            <person name="Mitreva M."/>
            <person name="Nelson J."/>
            <person name="Hou S."/>
            <person name="Wollam A."/>
            <person name="Pepin K.H."/>
            <person name="Johnson M."/>
            <person name="Bhonagiri V."/>
            <person name="Nash W.E."/>
            <person name="Warren W."/>
            <person name="Chinwalla A."/>
            <person name="Mardis E.R."/>
            <person name="Wilson R.K."/>
        </authorList>
    </citation>
    <scope>NUCLEOTIDE SEQUENCE [LARGE SCALE GENOMIC DNA]</scope>
    <source>
        <strain evidence="1">ATCC 29256</strain>
    </source>
</reference>
<dbReference type="EMBL" id="ACKO02000007">
    <property type="protein sequence ID" value="EET44781.1"/>
    <property type="molecule type" value="Genomic_DNA"/>
</dbReference>
<dbReference type="Proteomes" id="UP000005365">
    <property type="component" value="Unassembled WGS sequence"/>
</dbReference>
<accession>C6M4J8</accession>
<sequence length="52" mass="6095">MFERCRSVVFRRPFPNPYPDIVIIQAVRTTTDLYPYEHLHPPRHTPLSADSG</sequence>
<protein>
    <submittedName>
        <fullName evidence="1">Uncharacterized protein</fullName>
    </submittedName>
</protein>
<keyword evidence="2" id="KW-1185">Reference proteome</keyword>
<comment type="caution">
    <text evidence="1">The sequence shown here is derived from an EMBL/GenBank/DDBJ whole genome shotgun (WGS) entry which is preliminary data.</text>
</comment>
<proteinExistence type="predicted"/>
<organism evidence="1 2">
    <name type="scientific">Neisseria sicca ATCC 29256</name>
    <dbReference type="NCBI Taxonomy" id="547045"/>
    <lineage>
        <taxon>Bacteria</taxon>
        <taxon>Pseudomonadati</taxon>
        <taxon>Pseudomonadota</taxon>
        <taxon>Betaproteobacteria</taxon>
        <taxon>Neisseriales</taxon>
        <taxon>Neisseriaceae</taxon>
        <taxon>Neisseria</taxon>
    </lineage>
</organism>
<evidence type="ECO:0000313" key="2">
    <source>
        <dbReference type="Proteomes" id="UP000005365"/>
    </source>
</evidence>
<evidence type="ECO:0000313" key="1">
    <source>
        <dbReference type="EMBL" id="EET44781.1"/>
    </source>
</evidence>
<gene>
    <name evidence="1" type="ORF">NEISICOT_01444</name>
</gene>